<dbReference type="InterPro" id="IPR044730">
    <property type="entry name" value="RNase_H-like_dom_plant"/>
</dbReference>
<feature type="domain" description="RNase H type-1" evidence="1">
    <location>
        <begin position="7"/>
        <end position="80"/>
    </location>
</feature>
<comment type="caution">
    <text evidence="2">The sequence shown here is derived from an EMBL/GenBank/DDBJ whole genome shotgun (WGS) entry which is preliminary data.</text>
</comment>
<evidence type="ECO:0000259" key="1">
    <source>
        <dbReference type="PROSITE" id="PS50879"/>
    </source>
</evidence>
<dbReference type="PROSITE" id="PS50879">
    <property type="entry name" value="RNASE_H_1"/>
    <property type="match status" value="1"/>
</dbReference>
<proteinExistence type="predicted"/>
<dbReference type="GO" id="GO:0004523">
    <property type="term" value="F:RNA-DNA hybrid ribonuclease activity"/>
    <property type="evidence" value="ECO:0007669"/>
    <property type="project" value="InterPro"/>
</dbReference>
<dbReference type="InterPro" id="IPR053151">
    <property type="entry name" value="RNase_H-like"/>
</dbReference>
<gene>
    <name evidence="2" type="ORF">RND71_015671</name>
</gene>
<dbReference type="AlphaFoldDB" id="A0AAE1VC12"/>
<dbReference type="EMBL" id="JAVYJV010000008">
    <property type="protein sequence ID" value="KAK4364313.1"/>
    <property type="molecule type" value="Genomic_DNA"/>
</dbReference>
<dbReference type="InterPro" id="IPR036397">
    <property type="entry name" value="RNaseH_sf"/>
</dbReference>
<dbReference type="Proteomes" id="UP001291623">
    <property type="component" value="Unassembled WGS sequence"/>
</dbReference>
<organism evidence="2 3">
    <name type="scientific">Anisodus tanguticus</name>
    <dbReference type="NCBI Taxonomy" id="243964"/>
    <lineage>
        <taxon>Eukaryota</taxon>
        <taxon>Viridiplantae</taxon>
        <taxon>Streptophyta</taxon>
        <taxon>Embryophyta</taxon>
        <taxon>Tracheophyta</taxon>
        <taxon>Spermatophyta</taxon>
        <taxon>Magnoliopsida</taxon>
        <taxon>eudicotyledons</taxon>
        <taxon>Gunneridae</taxon>
        <taxon>Pentapetalae</taxon>
        <taxon>asterids</taxon>
        <taxon>lamiids</taxon>
        <taxon>Solanales</taxon>
        <taxon>Solanaceae</taxon>
        <taxon>Solanoideae</taxon>
        <taxon>Hyoscyameae</taxon>
        <taxon>Anisodus</taxon>
    </lineage>
</organism>
<dbReference type="InterPro" id="IPR002156">
    <property type="entry name" value="RNaseH_domain"/>
</dbReference>
<dbReference type="PANTHER" id="PTHR47723">
    <property type="entry name" value="OS05G0353850 PROTEIN"/>
    <property type="match status" value="1"/>
</dbReference>
<evidence type="ECO:0000313" key="2">
    <source>
        <dbReference type="EMBL" id="KAK4364313.1"/>
    </source>
</evidence>
<protein>
    <recommendedName>
        <fullName evidence="1">RNase H type-1 domain-containing protein</fullName>
    </recommendedName>
</protein>
<evidence type="ECO:0000313" key="3">
    <source>
        <dbReference type="Proteomes" id="UP001291623"/>
    </source>
</evidence>
<keyword evidence="3" id="KW-1185">Reference proteome</keyword>
<dbReference type="GO" id="GO:0003676">
    <property type="term" value="F:nucleic acid binding"/>
    <property type="evidence" value="ECO:0007669"/>
    <property type="project" value="InterPro"/>
</dbReference>
<dbReference type="Pfam" id="PF13456">
    <property type="entry name" value="RVT_3"/>
    <property type="match status" value="1"/>
</dbReference>
<accession>A0AAE1VC12</accession>
<name>A0AAE1VC12_9SOLA</name>
<dbReference type="PANTHER" id="PTHR47723:SF24">
    <property type="entry name" value="RNASE H TYPE-1 DOMAIN-CONTAINING PROTEIN"/>
    <property type="match status" value="1"/>
</dbReference>
<dbReference type="CDD" id="cd06222">
    <property type="entry name" value="RNase_H_like"/>
    <property type="match status" value="1"/>
</dbReference>
<dbReference type="InterPro" id="IPR012337">
    <property type="entry name" value="RNaseH-like_sf"/>
</dbReference>
<reference evidence="2" key="1">
    <citation type="submission" date="2023-12" db="EMBL/GenBank/DDBJ databases">
        <title>Genome assembly of Anisodus tanguticus.</title>
        <authorList>
            <person name="Wang Y.-J."/>
        </authorList>
    </citation>
    <scope>NUCLEOTIDE SEQUENCE</scope>
    <source>
        <strain evidence="2">KB-2021</strain>
        <tissue evidence="2">Leaf</tissue>
    </source>
</reference>
<dbReference type="SUPFAM" id="SSF53098">
    <property type="entry name" value="Ribonuclease H-like"/>
    <property type="match status" value="1"/>
</dbReference>
<dbReference type="Gene3D" id="3.30.420.10">
    <property type="entry name" value="Ribonuclease H-like superfamily/Ribonuclease H"/>
    <property type="match status" value="1"/>
</dbReference>
<sequence>MQWNCPPTWWYKCNTDGASRGNPGLSATAYYIRDDRGDLFYESARRLSDTTNIHVEALAIVDGLEYYVKEQLLPVVIEID</sequence>